<gene>
    <name evidence="5" type="ORF">IU470_27140</name>
</gene>
<dbReference type="PANTHER" id="PTHR42735:SF4">
    <property type="entry name" value="PYRIDOXAL PHOSPHATE-DEPENDENT DECARBOXYLASE FAMILY PROTEIN"/>
    <property type="match status" value="1"/>
</dbReference>
<name>A0ABS0CK10_9NOCA</name>
<keyword evidence="2 4" id="KW-0663">Pyridoxal phosphate</keyword>
<dbReference type="GO" id="GO:0008483">
    <property type="term" value="F:transaminase activity"/>
    <property type="evidence" value="ECO:0007669"/>
    <property type="project" value="UniProtKB-KW"/>
</dbReference>
<dbReference type="Gene3D" id="3.40.640.10">
    <property type="entry name" value="Type I PLP-dependent aspartate aminotransferase-like (Major domain)"/>
    <property type="match status" value="1"/>
</dbReference>
<evidence type="ECO:0000313" key="5">
    <source>
        <dbReference type="EMBL" id="MBF6228763.1"/>
    </source>
</evidence>
<keyword evidence="6" id="KW-1185">Reference proteome</keyword>
<evidence type="ECO:0000256" key="2">
    <source>
        <dbReference type="ARBA" id="ARBA00022898"/>
    </source>
</evidence>
<comment type="similarity">
    <text evidence="4">Belongs to the group II decarboxylase family.</text>
</comment>
<comment type="caution">
    <text evidence="5">The sequence shown here is derived from an EMBL/GenBank/DDBJ whole genome shotgun (WGS) entry which is preliminary data.</text>
</comment>
<evidence type="ECO:0000256" key="1">
    <source>
        <dbReference type="ARBA" id="ARBA00001933"/>
    </source>
</evidence>
<dbReference type="InterPro" id="IPR015424">
    <property type="entry name" value="PyrdxlP-dep_Trfase"/>
</dbReference>
<sequence length="466" mass="49907">MDIVKWLARAAISTTEWEASFGGYQPHPAAVISDEQFGKVFDELSDRLRDSTPFFHPRYAGQMTRAPHPAAVVGYVAAMLLNQNNHDLAGGPATTQMEHEVVGDLAAMFAMPAHIGHLTSSGTIANLEALFIARQTHPDRGVAFSADAHFTHERMCALLGMTAYPVPTDTHGAIDLAAVEKLLRTGAVGTIVLTAGTTGVGAIDPIADALPLKERYGVRLHVDAAYGGFFALLSDDDGNALEWDPAPWRAIRACDSVVVDPHKHGLQPYGCGAVLFADPAVARHYRHDSPYTRMFSGGPAHLGEITLECSRAGAAAAALWTTLRLLPLRRDGLGALLASTRRAALRFARRVEESSALTLYQQPSLDIVTYFPSAARTVSEVDAVSGRMLTDGMSRDPTDSIFLSTLRVEAAGFGGRGHRLDADAPSGRILRSALMKPEHELCADDLVARIAALAPPVARADGRVPR</sequence>
<dbReference type="Pfam" id="PF00282">
    <property type="entry name" value="Pyridoxal_deC"/>
    <property type="match status" value="1"/>
</dbReference>
<dbReference type="SUPFAM" id="SSF53383">
    <property type="entry name" value="PLP-dependent transferases"/>
    <property type="match status" value="1"/>
</dbReference>
<reference evidence="5 6" key="1">
    <citation type="submission" date="2020-10" db="EMBL/GenBank/DDBJ databases">
        <title>Identification of Nocardia species via Next-generation sequencing and recognition of intraspecies genetic diversity.</title>
        <authorList>
            <person name="Li P."/>
            <person name="Li P."/>
            <person name="Lu B."/>
        </authorList>
    </citation>
    <scope>NUCLEOTIDE SEQUENCE [LARGE SCALE GENOMIC DNA]</scope>
    <source>
        <strain evidence="5 6">N-11</strain>
    </source>
</reference>
<dbReference type="PANTHER" id="PTHR42735">
    <property type="match status" value="1"/>
</dbReference>
<dbReference type="InterPro" id="IPR002129">
    <property type="entry name" value="PyrdxlP-dep_de-COase"/>
</dbReference>
<organism evidence="5 6">
    <name type="scientific">Nocardia abscessus</name>
    <dbReference type="NCBI Taxonomy" id="120957"/>
    <lineage>
        <taxon>Bacteria</taxon>
        <taxon>Bacillati</taxon>
        <taxon>Actinomycetota</taxon>
        <taxon>Actinomycetes</taxon>
        <taxon>Mycobacteriales</taxon>
        <taxon>Nocardiaceae</taxon>
        <taxon>Nocardia</taxon>
    </lineage>
</organism>
<proteinExistence type="inferred from homology"/>
<comment type="cofactor">
    <cofactor evidence="1 4">
        <name>pyridoxal 5'-phosphate</name>
        <dbReference type="ChEBI" id="CHEBI:597326"/>
    </cofactor>
</comment>
<keyword evidence="3 4" id="KW-0456">Lyase</keyword>
<dbReference type="Proteomes" id="UP000807309">
    <property type="component" value="Unassembled WGS sequence"/>
</dbReference>
<evidence type="ECO:0000313" key="6">
    <source>
        <dbReference type="Proteomes" id="UP000807309"/>
    </source>
</evidence>
<evidence type="ECO:0000256" key="3">
    <source>
        <dbReference type="ARBA" id="ARBA00023239"/>
    </source>
</evidence>
<accession>A0ABS0CK10</accession>
<dbReference type="EMBL" id="JADLRE010000025">
    <property type="protein sequence ID" value="MBF6228763.1"/>
    <property type="molecule type" value="Genomic_DNA"/>
</dbReference>
<dbReference type="InterPro" id="IPR015421">
    <property type="entry name" value="PyrdxlP-dep_Trfase_major"/>
</dbReference>
<evidence type="ECO:0000256" key="4">
    <source>
        <dbReference type="RuleBase" id="RU000382"/>
    </source>
</evidence>
<keyword evidence="5" id="KW-0032">Aminotransferase</keyword>
<protein>
    <submittedName>
        <fullName evidence="5">Aspartate aminotransferase family protein</fullName>
    </submittedName>
</protein>
<dbReference type="InterPro" id="IPR050477">
    <property type="entry name" value="GrpII_AminoAcid_Decarb"/>
</dbReference>
<keyword evidence="5" id="KW-0808">Transferase</keyword>